<evidence type="ECO:0000313" key="4">
    <source>
        <dbReference type="Proteomes" id="UP000515934"/>
    </source>
</evidence>
<dbReference type="Proteomes" id="UP000515934">
    <property type="component" value="Chromosome"/>
</dbReference>
<reference evidence="3 4" key="1">
    <citation type="submission" date="2020-08" db="EMBL/GenBank/DDBJ databases">
        <title>Genome sequence of Leucobacter denitrificans KACC 14055T.</title>
        <authorList>
            <person name="Hyun D.-W."/>
            <person name="Bae J.-W."/>
        </authorList>
    </citation>
    <scope>NUCLEOTIDE SEQUENCE [LARGE SCALE GENOMIC DNA]</scope>
    <source>
        <strain evidence="3 4">KACC 14055</strain>
    </source>
</reference>
<feature type="transmembrane region" description="Helical" evidence="1">
    <location>
        <begin position="88"/>
        <end position="111"/>
    </location>
</feature>
<feature type="transmembrane region" description="Helical" evidence="1">
    <location>
        <begin position="187"/>
        <end position="211"/>
    </location>
</feature>
<feature type="transmembrane region" description="Helical" evidence="1">
    <location>
        <begin position="144"/>
        <end position="167"/>
    </location>
</feature>
<dbReference type="Pfam" id="PF10110">
    <property type="entry name" value="GPDPase_memb"/>
    <property type="match status" value="1"/>
</dbReference>
<proteinExistence type="predicted"/>
<dbReference type="InterPro" id="IPR018476">
    <property type="entry name" value="GlyceroP-diester-Pdiesterase_M"/>
</dbReference>
<dbReference type="InterPro" id="IPR017946">
    <property type="entry name" value="PLC-like_Pdiesterase_TIM-brl"/>
</dbReference>
<dbReference type="InterPro" id="IPR030395">
    <property type="entry name" value="GP_PDE_dom"/>
</dbReference>
<dbReference type="Gene3D" id="3.20.20.190">
    <property type="entry name" value="Phosphatidylinositol (PI) phosphodiesterase"/>
    <property type="match status" value="1"/>
</dbReference>
<organism evidence="3 4">
    <name type="scientific">Leucobacter denitrificans</name>
    <dbReference type="NCBI Taxonomy" id="683042"/>
    <lineage>
        <taxon>Bacteria</taxon>
        <taxon>Bacillati</taxon>
        <taxon>Actinomycetota</taxon>
        <taxon>Actinomycetes</taxon>
        <taxon>Micrococcales</taxon>
        <taxon>Microbacteriaceae</taxon>
        <taxon>Leucobacter</taxon>
    </lineage>
</organism>
<feature type="transmembrane region" description="Helical" evidence="1">
    <location>
        <begin position="37"/>
        <end position="59"/>
    </location>
</feature>
<keyword evidence="1" id="KW-1133">Transmembrane helix</keyword>
<dbReference type="PANTHER" id="PTHR46211:SF8">
    <property type="entry name" value="PHOSPHODIESTERASE"/>
    <property type="match status" value="1"/>
</dbReference>
<dbReference type="RefSeq" id="WP_187555124.1">
    <property type="nucleotide sequence ID" value="NZ_CP060716.1"/>
</dbReference>
<evidence type="ECO:0000313" key="3">
    <source>
        <dbReference type="EMBL" id="QNN62654.1"/>
    </source>
</evidence>
<keyword evidence="4" id="KW-1185">Reference proteome</keyword>
<dbReference type="Pfam" id="PF03009">
    <property type="entry name" value="GDPD"/>
    <property type="match status" value="1"/>
</dbReference>
<dbReference type="GO" id="GO:0008081">
    <property type="term" value="F:phosphoric diester hydrolase activity"/>
    <property type="evidence" value="ECO:0007669"/>
    <property type="project" value="InterPro"/>
</dbReference>
<keyword evidence="1" id="KW-0812">Transmembrane</keyword>
<protein>
    <submittedName>
        <fullName evidence="3">Glycerophosphoryl diester phosphodiesterase membrane domain-containing protein</fullName>
    </submittedName>
</protein>
<accession>A0A7G9S479</accession>
<feature type="transmembrane region" description="Helical" evidence="1">
    <location>
        <begin position="337"/>
        <end position="359"/>
    </location>
</feature>
<dbReference type="AlphaFoldDB" id="A0A7G9S479"/>
<evidence type="ECO:0000259" key="2">
    <source>
        <dbReference type="PROSITE" id="PS51704"/>
    </source>
</evidence>
<gene>
    <name evidence="3" type="ORF">H9L06_10555</name>
</gene>
<feature type="transmembrane region" description="Helical" evidence="1">
    <location>
        <begin position="232"/>
        <end position="261"/>
    </location>
</feature>
<dbReference type="KEGG" id="ldn:H9L06_10555"/>
<sequence>MNSASKQSTAITGIVTDVGHYLKSGLSVLRRGGTPLLLLYVASQAVITLAAIPLLGWLVSEALKAAGLVGIDMAHIGGVFDSPASLGLFATVLLLSYVLVLAQLLLLFVAVRRTRTGDGLHLRAVLTEVGSTARKFIRPGSIGLLPYLLILLPLAGFGFASALTSTIAVPEFITGELKKSTSGTVGYALFLLVMFVLVLRFALTIPVFLTARVSGAKASRLSWRLTRRSQIPLVLAVLALVIATTLAGALLLIVCVAPTAITDAVFAQASPVAATLGIAVAITAGTVISGAAVVVFAAILFECLERSIAKTPKVALTLETSIASTEHNNAPSKRATLTASAVLLAIAAGSGTLATPVMLQLAQHPDTLVLAHRGFSDLGVENTISGLDGARAAKSDLVEMDVMQTADGGFVAFHDATLGRLANLDVSIAELTLDEATAIEVQDQHGNRDTIPSLADYLAHAKQIEQQLLVEIKLHGSETDDFLDLFVAEMESADALEDHIYHSLDAPSVEGLKRMRPGLTVGYTMAFAGTALPQTAADFIVVEEWSYSGDLTAEAHRAGLGMFVWTVNDTNKIRQLLRDDVDGIITDHPDVAVEAREQMGADPGLASLLTDAILRFVTIL</sequence>
<dbReference type="GO" id="GO:0006629">
    <property type="term" value="P:lipid metabolic process"/>
    <property type="evidence" value="ECO:0007669"/>
    <property type="project" value="InterPro"/>
</dbReference>
<dbReference type="PANTHER" id="PTHR46211">
    <property type="entry name" value="GLYCEROPHOSPHORYL DIESTER PHOSPHODIESTERASE"/>
    <property type="match status" value="1"/>
</dbReference>
<dbReference type="SUPFAM" id="SSF51695">
    <property type="entry name" value="PLC-like phosphodiesterases"/>
    <property type="match status" value="1"/>
</dbReference>
<feature type="transmembrane region" description="Helical" evidence="1">
    <location>
        <begin position="273"/>
        <end position="301"/>
    </location>
</feature>
<keyword evidence="1" id="KW-0472">Membrane</keyword>
<name>A0A7G9S479_9MICO</name>
<feature type="domain" description="GP-PDE" evidence="2">
    <location>
        <begin position="367"/>
        <end position="596"/>
    </location>
</feature>
<dbReference type="PROSITE" id="PS51704">
    <property type="entry name" value="GP_PDE"/>
    <property type="match status" value="1"/>
</dbReference>
<evidence type="ECO:0000256" key="1">
    <source>
        <dbReference type="SAM" id="Phobius"/>
    </source>
</evidence>
<dbReference type="EMBL" id="CP060716">
    <property type="protein sequence ID" value="QNN62654.1"/>
    <property type="molecule type" value="Genomic_DNA"/>
</dbReference>